<organism evidence="2 3">
    <name type="scientific">Colletotrichum destructivum</name>
    <dbReference type="NCBI Taxonomy" id="34406"/>
    <lineage>
        <taxon>Eukaryota</taxon>
        <taxon>Fungi</taxon>
        <taxon>Dikarya</taxon>
        <taxon>Ascomycota</taxon>
        <taxon>Pezizomycotina</taxon>
        <taxon>Sordariomycetes</taxon>
        <taxon>Hypocreomycetidae</taxon>
        <taxon>Glomerellales</taxon>
        <taxon>Glomerellaceae</taxon>
        <taxon>Colletotrichum</taxon>
        <taxon>Colletotrichum destructivum species complex</taxon>
    </lineage>
</organism>
<protein>
    <submittedName>
        <fullName evidence="2">Uncharacterized protein</fullName>
    </submittedName>
</protein>
<dbReference type="RefSeq" id="XP_062786418.1">
    <property type="nucleotide sequence ID" value="XM_062930367.1"/>
</dbReference>
<accession>A0AAX4J0Z6</accession>
<dbReference type="Proteomes" id="UP001322277">
    <property type="component" value="Chromosome 9"/>
</dbReference>
<dbReference type="KEGG" id="cdet:87950711"/>
<evidence type="ECO:0000313" key="2">
    <source>
        <dbReference type="EMBL" id="WQF89197.1"/>
    </source>
</evidence>
<proteinExistence type="predicted"/>
<dbReference type="AlphaFoldDB" id="A0AAX4J0Z6"/>
<keyword evidence="3" id="KW-1185">Reference proteome</keyword>
<evidence type="ECO:0000256" key="1">
    <source>
        <dbReference type="SAM" id="SignalP"/>
    </source>
</evidence>
<keyword evidence="1" id="KW-0732">Signal</keyword>
<gene>
    <name evidence="2" type="ORF">CDEST_14211</name>
</gene>
<dbReference type="GeneID" id="87950711"/>
<evidence type="ECO:0000313" key="3">
    <source>
        <dbReference type="Proteomes" id="UP001322277"/>
    </source>
</evidence>
<dbReference type="EMBL" id="CP137313">
    <property type="protein sequence ID" value="WQF89197.1"/>
    <property type="molecule type" value="Genomic_DNA"/>
</dbReference>
<sequence length="64" mass="6589">MKSYAVLLTFFASLALATPAVQSNAQEGELLARQHRPVRPPGSCCGHTQCADSCCPGGCPAVGI</sequence>
<name>A0AAX4J0Z6_9PEZI</name>
<feature type="signal peptide" evidence="1">
    <location>
        <begin position="1"/>
        <end position="17"/>
    </location>
</feature>
<reference evidence="3" key="1">
    <citation type="journal article" date="2023" name="bioRxiv">
        <title>Complete genome of the Medicago anthracnose fungus, Colletotrichum destructivum, reveals a mini-chromosome-like region within a core chromosome.</title>
        <authorList>
            <person name="Lapalu N."/>
            <person name="Simon A."/>
            <person name="Lu A."/>
            <person name="Plaumann P.-L."/>
            <person name="Amselem J."/>
            <person name="Pigne S."/>
            <person name="Auger A."/>
            <person name="Koch C."/>
            <person name="Dallery J.-F."/>
            <person name="O'Connell R.J."/>
        </authorList>
    </citation>
    <scope>NUCLEOTIDE SEQUENCE [LARGE SCALE GENOMIC DNA]</scope>
    <source>
        <strain evidence="3">CBS 520.97</strain>
    </source>
</reference>
<feature type="chain" id="PRO_5043780336" evidence="1">
    <location>
        <begin position="18"/>
        <end position="64"/>
    </location>
</feature>